<keyword evidence="4" id="KW-0931">ER-Golgi transport</keyword>
<dbReference type="PANTHER" id="PTHR23078">
    <property type="entry name" value="VESICULAR-FUSION PROTEIN NSF"/>
    <property type="match status" value="1"/>
</dbReference>
<reference evidence="5" key="1">
    <citation type="submission" date="2013-10" db="EMBL/GenBank/DDBJ databases">
        <title>Genomic analysis of the causative agents of coccidiosis in chickens.</title>
        <authorList>
            <person name="Reid A.J."/>
            <person name="Blake D."/>
            <person name="Billington K."/>
            <person name="Browne H."/>
            <person name="Dunn M."/>
            <person name="Hung S."/>
            <person name="Kawahara F."/>
            <person name="Miranda-Saavedra D."/>
            <person name="Mourier T."/>
            <person name="Nagra H."/>
            <person name="Otto T.D."/>
            <person name="Rawlings N."/>
            <person name="Sanchez A."/>
            <person name="Sanders M."/>
            <person name="Subramaniam C."/>
            <person name="Tay Y."/>
            <person name="Dear P."/>
            <person name="Doerig C."/>
            <person name="Gruber A."/>
            <person name="Parkinson J."/>
            <person name="Shirley M."/>
            <person name="Wan K.L."/>
            <person name="Berriman M."/>
            <person name="Tomley F."/>
            <person name="Pain A."/>
        </authorList>
    </citation>
    <scope>NUCLEOTIDE SEQUENCE [LARGE SCALE GENOMIC DNA]</scope>
    <source>
        <strain evidence="5">Houghton</strain>
    </source>
</reference>
<keyword evidence="4" id="KW-0479">Metal-binding</keyword>
<evidence type="ECO:0000256" key="4">
    <source>
        <dbReference type="RuleBase" id="RU367045"/>
    </source>
</evidence>
<dbReference type="EMBL" id="HG676628">
    <property type="protein sequence ID" value="CDJ44178.1"/>
    <property type="molecule type" value="Genomic_DNA"/>
</dbReference>
<dbReference type="GO" id="GO:0046872">
    <property type="term" value="F:metal ion binding"/>
    <property type="evidence" value="ECO:0007669"/>
    <property type="project" value="UniProtKB-UniRule"/>
</dbReference>
<feature type="non-terminal residue" evidence="5">
    <location>
        <position position="1"/>
    </location>
</feature>
<comment type="subcellular location">
    <subcellularLocation>
        <location evidence="4">Cytoplasm</location>
    </subcellularLocation>
</comment>
<keyword evidence="4" id="KW-0813">Transport</keyword>
<dbReference type="Proteomes" id="UP000030747">
    <property type="component" value="Unassembled WGS sequence"/>
</dbReference>
<comment type="catalytic activity">
    <reaction evidence="4">
        <text>ATP + H2O = ADP + phosphate + H(+)</text>
        <dbReference type="Rhea" id="RHEA:13065"/>
        <dbReference type="ChEBI" id="CHEBI:15377"/>
        <dbReference type="ChEBI" id="CHEBI:15378"/>
        <dbReference type="ChEBI" id="CHEBI:30616"/>
        <dbReference type="ChEBI" id="CHEBI:43474"/>
        <dbReference type="ChEBI" id="CHEBI:456216"/>
        <dbReference type="EC" id="3.6.4.6"/>
    </reaction>
</comment>
<dbReference type="AlphaFoldDB" id="U6L4P1"/>
<evidence type="ECO:0000256" key="3">
    <source>
        <dbReference type="ARBA" id="ARBA00022840"/>
    </source>
</evidence>
<keyword evidence="4" id="KW-0963">Cytoplasm</keyword>
<dbReference type="GO" id="GO:0005524">
    <property type="term" value="F:ATP binding"/>
    <property type="evidence" value="ECO:0007669"/>
    <property type="project" value="UniProtKB-UniRule"/>
</dbReference>
<dbReference type="VEuPathDB" id="ToxoDB:ETH2_1256800"/>
<gene>
    <name evidence="5" type="ORF">ETH_00003500</name>
</gene>
<accession>U6L4P1</accession>
<keyword evidence="4" id="KW-0378">Hydrolase</keyword>
<dbReference type="GO" id="GO:0035494">
    <property type="term" value="P:SNARE complex disassembly"/>
    <property type="evidence" value="ECO:0007669"/>
    <property type="project" value="InterPro"/>
</dbReference>
<dbReference type="GO" id="GO:0016887">
    <property type="term" value="F:ATP hydrolysis activity"/>
    <property type="evidence" value="ECO:0007669"/>
    <property type="project" value="InterPro"/>
</dbReference>
<comment type="similarity">
    <text evidence="1 4">Belongs to the AAA ATPase family.</text>
</comment>
<name>U6L4P1_EIMTE</name>
<keyword evidence="4" id="KW-0653">Protein transport</keyword>
<comment type="cofactor">
    <cofactor evidence="4">
        <name>Mg(2+)</name>
        <dbReference type="ChEBI" id="CHEBI:18420"/>
    </cofactor>
    <text evidence="4">Binds 1 Mg(2+) ion per subunit.</text>
</comment>
<evidence type="ECO:0000256" key="2">
    <source>
        <dbReference type="ARBA" id="ARBA00022741"/>
    </source>
</evidence>
<evidence type="ECO:0000256" key="1">
    <source>
        <dbReference type="ARBA" id="ARBA00006914"/>
    </source>
</evidence>
<comment type="function">
    <text evidence="4">Required for vesicle-mediated transport. Catalyzes the fusion of transport vesicles within the Golgi cisternae. Is also required for transport from the endoplasmic reticulum to the Golgi stack. Seems to function as a fusion protein required for the delivery of cargo proteins to all compartments of the Golgi stack independent of vesicle origin.</text>
</comment>
<dbReference type="GeneID" id="25249913"/>
<dbReference type="VEuPathDB" id="ToxoDB:ETH_00003500"/>
<protein>
    <recommendedName>
        <fullName evidence="4">Vesicle-fusing ATPase</fullName>
        <ecNumber evidence="4">3.6.4.6</ecNumber>
    </recommendedName>
</protein>
<dbReference type="GO" id="GO:0006891">
    <property type="term" value="P:intra-Golgi vesicle-mediated transport"/>
    <property type="evidence" value="ECO:0007669"/>
    <property type="project" value="TreeGrafter"/>
</dbReference>
<evidence type="ECO:0000313" key="6">
    <source>
        <dbReference type="Proteomes" id="UP000030747"/>
    </source>
</evidence>
<keyword evidence="2 4" id="KW-0547">Nucleotide-binding</keyword>
<reference evidence="5" key="2">
    <citation type="submission" date="2013-10" db="EMBL/GenBank/DDBJ databases">
        <authorList>
            <person name="Aslett M."/>
        </authorList>
    </citation>
    <scope>NUCLEOTIDE SEQUENCE [LARGE SCALE GENOMIC DNA]</scope>
    <source>
        <strain evidence="5">Houghton</strain>
    </source>
</reference>
<keyword evidence="6" id="KW-1185">Reference proteome</keyword>
<dbReference type="InterPro" id="IPR039812">
    <property type="entry name" value="Vesicle-fus_ATPase"/>
</dbReference>
<sequence length="133" mass="14623">FSNLALQALLVLVKKQPPKEGSKLLVMATTSEPEFIRESGIAKAFNVCLDVPPLRGPQEIAAALREHSADRYEFPEEEIQKICQSGVLDSIPIKQLIMVTEMAAEKCKPGSIDAETFISCLSDCGLDNFSQFH</sequence>
<dbReference type="GO" id="GO:0043001">
    <property type="term" value="P:Golgi to plasma membrane protein transport"/>
    <property type="evidence" value="ECO:0007669"/>
    <property type="project" value="TreeGrafter"/>
</dbReference>
<dbReference type="EC" id="3.6.4.6" evidence="4"/>
<organism evidence="5 6">
    <name type="scientific">Eimeria tenella</name>
    <name type="common">Coccidian parasite</name>
    <dbReference type="NCBI Taxonomy" id="5802"/>
    <lineage>
        <taxon>Eukaryota</taxon>
        <taxon>Sar</taxon>
        <taxon>Alveolata</taxon>
        <taxon>Apicomplexa</taxon>
        <taxon>Conoidasida</taxon>
        <taxon>Coccidia</taxon>
        <taxon>Eucoccidiorida</taxon>
        <taxon>Eimeriorina</taxon>
        <taxon>Eimeriidae</taxon>
        <taxon>Eimeria</taxon>
    </lineage>
</organism>
<dbReference type="GO" id="GO:0005795">
    <property type="term" value="C:Golgi stack"/>
    <property type="evidence" value="ECO:0007669"/>
    <property type="project" value="TreeGrafter"/>
</dbReference>
<dbReference type="OMA" id="HSADRYE"/>
<evidence type="ECO:0000313" key="5">
    <source>
        <dbReference type="EMBL" id="CDJ44178.1"/>
    </source>
</evidence>
<dbReference type="OrthoDB" id="9982946at2759"/>
<keyword evidence="3 4" id="KW-0067">ATP-binding</keyword>
<proteinExistence type="inferred from homology"/>
<dbReference type="RefSeq" id="XP_013234927.1">
    <property type="nucleotide sequence ID" value="XM_013379473.1"/>
</dbReference>
<keyword evidence="4" id="KW-0460">Magnesium</keyword>
<dbReference type="PANTHER" id="PTHR23078:SF3">
    <property type="entry name" value="VESICLE-FUSING ATPASE"/>
    <property type="match status" value="1"/>
</dbReference>